<dbReference type="SUPFAM" id="SSF55729">
    <property type="entry name" value="Acyl-CoA N-acyltransferases (Nat)"/>
    <property type="match status" value="1"/>
</dbReference>
<dbReference type="CDD" id="cd04301">
    <property type="entry name" value="NAT_SF"/>
    <property type="match status" value="1"/>
</dbReference>
<dbReference type="RefSeq" id="WP_131238383.1">
    <property type="nucleotide sequence ID" value="NZ_CP183326.1"/>
</dbReference>
<dbReference type="SUPFAM" id="SSF81923">
    <property type="entry name" value="Double Clp-N motif"/>
    <property type="match status" value="1"/>
</dbReference>
<dbReference type="Gene3D" id="3.40.630.30">
    <property type="match status" value="1"/>
</dbReference>
<dbReference type="PROSITE" id="PS51186">
    <property type="entry name" value="GNAT"/>
    <property type="match status" value="1"/>
</dbReference>
<evidence type="ECO:0000259" key="1">
    <source>
        <dbReference type="PROSITE" id="PS51186"/>
    </source>
</evidence>
<dbReference type="Proteomes" id="UP000293846">
    <property type="component" value="Unassembled WGS sequence"/>
</dbReference>
<evidence type="ECO:0000313" key="2">
    <source>
        <dbReference type="EMBL" id="TCJ01702.1"/>
    </source>
</evidence>
<dbReference type="Pfam" id="PF00583">
    <property type="entry name" value="Acetyltransf_1"/>
    <property type="match status" value="1"/>
</dbReference>
<keyword evidence="2" id="KW-0808">Transferase</keyword>
<reference evidence="2 3" key="1">
    <citation type="submission" date="2019-03" db="EMBL/GenBank/DDBJ databases">
        <authorList>
            <person name="Jensen L."/>
            <person name="Storgaard J."/>
            <person name="Sulaj E."/>
            <person name="Schramm A."/>
            <person name="Marshall I.P.G."/>
        </authorList>
    </citation>
    <scope>NUCLEOTIDE SEQUENCE [LARGE SCALE GENOMIC DNA]</scope>
    <source>
        <strain evidence="2 3">2017H2G3</strain>
    </source>
</reference>
<dbReference type="EMBL" id="SJTH01000053">
    <property type="protein sequence ID" value="TCJ01702.1"/>
    <property type="molecule type" value="Genomic_DNA"/>
</dbReference>
<sequence>MLRIIKNAENEATADKVLMPIHLLIACLQEKTGLLGEISLKCELKVSSLRALASNGMENSTTDSKKDLLFNVPVSKDVQLVFQEAAICMKNYNQVFVNEGHLLKALLTTKVIDQYLSEEDKKIILNLGTTSRDMVAHLGEFNFPLAGANIVRRVNNNDYSSLLQFVEANFSSEWSQTLKDGFLADAPSIYIAVADEEIIGFAAFDVYKGRKCYFGPMGVSKSNRIKGVGTLLLHQCLREMKEIGYEYAIIGGAGPIEFYEKACHAVVIPHHRF</sequence>
<comment type="caution">
    <text evidence="2">The sequence shown here is derived from an EMBL/GenBank/DDBJ whole genome shotgun (WGS) entry which is preliminary data.</text>
</comment>
<dbReference type="InterPro" id="IPR000182">
    <property type="entry name" value="GNAT_dom"/>
</dbReference>
<gene>
    <name evidence="2" type="ORF">E0Y62_22885</name>
</gene>
<proteinExistence type="predicted"/>
<accession>A0A4R1AP80</accession>
<dbReference type="InterPro" id="IPR004176">
    <property type="entry name" value="Clp_R_N"/>
</dbReference>
<dbReference type="GO" id="GO:0016747">
    <property type="term" value="F:acyltransferase activity, transferring groups other than amino-acyl groups"/>
    <property type="evidence" value="ECO:0007669"/>
    <property type="project" value="InterPro"/>
</dbReference>
<dbReference type="AlphaFoldDB" id="A0A4R1AP80"/>
<keyword evidence="3" id="KW-1185">Reference proteome</keyword>
<dbReference type="PROSITE" id="PS51257">
    <property type="entry name" value="PROKAR_LIPOPROTEIN"/>
    <property type="match status" value="1"/>
</dbReference>
<dbReference type="InterPro" id="IPR016181">
    <property type="entry name" value="Acyl_CoA_acyltransferase"/>
</dbReference>
<dbReference type="Pfam" id="PF02861">
    <property type="entry name" value="Clp_N"/>
    <property type="match status" value="1"/>
</dbReference>
<dbReference type="Gene3D" id="1.10.1780.10">
    <property type="entry name" value="Clp, N-terminal domain"/>
    <property type="match status" value="1"/>
</dbReference>
<feature type="domain" description="N-acetyltransferase" evidence="1">
    <location>
        <begin position="149"/>
        <end position="273"/>
    </location>
</feature>
<evidence type="ECO:0000313" key="3">
    <source>
        <dbReference type="Proteomes" id="UP000293846"/>
    </source>
</evidence>
<protein>
    <submittedName>
        <fullName evidence="2">GNAT family N-acetyltransferase</fullName>
    </submittedName>
</protein>
<dbReference type="InterPro" id="IPR036628">
    <property type="entry name" value="Clp_N_dom_sf"/>
</dbReference>
<name>A0A4R1AP80_9BACI</name>
<dbReference type="STRING" id="1742358.GCA_001439605_02336"/>
<organism evidence="2 3">
    <name type="scientific">Cytobacillus praedii</name>
    <dbReference type="NCBI Taxonomy" id="1742358"/>
    <lineage>
        <taxon>Bacteria</taxon>
        <taxon>Bacillati</taxon>
        <taxon>Bacillota</taxon>
        <taxon>Bacilli</taxon>
        <taxon>Bacillales</taxon>
        <taxon>Bacillaceae</taxon>
        <taxon>Cytobacillus</taxon>
    </lineage>
</organism>
<dbReference type="OrthoDB" id="4016818at2"/>